<evidence type="ECO:0000313" key="4">
    <source>
        <dbReference type="Proteomes" id="UP000095662"/>
    </source>
</evidence>
<dbReference type="PANTHER" id="PTHR21240">
    <property type="entry name" value="2-AMINO-3-CARBOXYLMUCONATE-6-SEMIALDEHYDE DECARBOXYLASE"/>
    <property type="match status" value="1"/>
</dbReference>
<dbReference type="GO" id="GO:0019748">
    <property type="term" value="P:secondary metabolic process"/>
    <property type="evidence" value="ECO:0007669"/>
    <property type="project" value="TreeGrafter"/>
</dbReference>
<dbReference type="InterPro" id="IPR006680">
    <property type="entry name" value="Amidohydro-rel"/>
</dbReference>
<dbReference type="GO" id="GO:0016831">
    <property type="term" value="F:carboxy-lyase activity"/>
    <property type="evidence" value="ECO:0007669"/>
    <property type="project" value="InterPro"/>
</dbReference>
<keyword evidence="1" id="KW-0456">Lyase</keyword>
<feature type="domain" description="Amidohydrolase-related" evidence="2">
    <location>
        <begin position="9"/>
        <end position="265"/>
    </location>
</feature>
<evidence type="ECO:0000313" key="3">
    <source>
        <dbReference type="EMBL" id="CUQ88755.1"/>
    </source>
</evidence>
<dbReference type="InterPro" id="IPR032465">
    <property type="entry name" value="ACMSD"/>
</dbReference>
<accession>A0A174ZN61</accession>
<dbReference type="Pfam" id="PF04909">
    <property type="entry name" value="Amidohydro_2"/>
    <property type="match status" value="1"/>
</dbReference>
<name>A0A174ZN61_9FIRM</name>
<proteinExistence type="predicted"/>
<evidence type="ECO:0000259" key="2">
    <source>
        <dbReference type="Pfam" id="PF04909"/>
    </source>
</evidence>
<evidence type="ECO:0000256" key="1">
    <source>
        <dbReference type="ARBA" id="ARBA00023239"/>
    </source>
</evidence>
<dbReference type="AlphaFoldDB" id="A0A174ZN61"/>
<dbReference type="GO" id="GO:0016787">
    <property type="term" value="F:hydrolase activity"/>
    <property type="evidence" value="ECO:0007669"/>
    <property type="project" value="UniProtKB-KW"/>
</dbReference>
<dbReference type="InterPro" id="IPR032466">
    <property type="entry name" value="Metal_Hydrolase"/>
</dbReference>
<keyword evidence="3" id="KW-0378">Hydrolase</keyword>
<sequence length="270" mass="30999">MLSYSKYKIDAHAHIFPDKIAQKATDNIGSFYDLYMNFDGTADMLIKQGDECGVSKYVVQSVATVPHQVKRINDFIVKSVEKYPDKLIGFGSLHPDMKDKEEEIDRLISLGLHGIKLHPDFQKFAINDEKACRLYNAVGDKLPFLIHTGDKRYNYSNPALMAEIARKYPHTRFIAAHFGGWSEWEKAEHELVGLDNIWVDTSSSFYAMTPEKAAELITKFGCDRVFFGTDYPMWRADKDLEFLDRIPLGEDVKEKVLWKNINDFLELGLC</sequence>
<dbReference type="Proteomes" id="UP000095662">
    <property type="component" value="Unassembled WGS sequence"/>
</dbReference>
<dbReference type="GO" id="GO:0005737">
    <property type="term" value="C:cytoplasm"/>
    <property type="evidence" value="ECO:0007669"/>
    <property type="project" value="TreeGrafter"/>
</dbReference>
<dbReference type="Gene3D" id="3.20.20.140">
    <property type="entry name" value="Metal-dependent hydrolases"/>
    <property type="match status" value="1"/>
</dbReference>
<dbReference type="EMBL" id="CZBY01000014">
    <property type="protein sequence ID" value="CUQ88755.1"/>
    <property type="molecule type" value="Genomic_DNA"/>
</dbReference>
<gene>
    <name evidence="3" type="ORF">ERS852540_01796</name>
</gene>
<dbReference type="SUPFAM" id="SSF51556">
    <property type="entry name" value="Metallo-dependent hydrolases"/>
    <property type="match status" value="1"/>
</dbReference>
<reference evidence="3 4" key="1">
    <citation type="submission" date="2015-09" db="EMBL/GenBank/DDBJ databases">
        <authorList>
            <consortium name="Pathogen Informatics"/>
        </authorList>
    </citation>
    <scope>NUCLEOTIDE SEQUENCE [LARGE SCALE GENOMIC DNA]</scope>
    <source>
        <strain evidence="3 4">2789STDY5834928</strain>
    </source>
</reference>
<dbReference type="PANTHER" id="PTHR21240:SF28">
    <property type="entry name" value="ISO-OROTATE DECARBOXYLASE (EUROFUNG)"/>
    <property type="match status" value="1"/>
</dbReference>
<protein>
    <submittedName>
        <fullName evidence="3">Predicted metal-dependent hydrolase of the TIM-barrel fold</fullName>
    </submittedName>
</protein>
<organism evidence="3 4">
    <name type="scientific">[Eubacterium] siraeum</name>
    <dbReference type="NCBI Taxonomy" id="39492"/>
    <lineage>
        <taxon>Bacteria</taxon>
        <taxon>Bacillati</taxon>
        <taxon>Bacillota</taxon>
        <taxon>Clostridia</taxon>
        <taxon>Eubacteriales</taxon>
        <taxon>Oscillospiraceae</taxon>
        <taxon>Oscillospiraceae incertae sedis</taxon>
    </lineage>
</organism>
<dbReference type="CDD" id="cd01292">
    <property type="entry name" value="metallo-dependent_hydrolases"/>
    <property type="match status" value="1"/>
</dbReference>
<dbReference type="OrthoDB" id="9771932at2"/>